<accession>A0A1M5EP35</accession>
<reference evidence="2" key="1">
    <citation type="submission" date="2016-11" db="EMBL/GenBank/DDBJ databases">
        <authorList>
            <person name="Varghese N."/>
            <person name="Submissions S."/>
        </authorList>
    </citation>
    <scope>NUCLEOTIDE SEQUENCE [LARGE SCALE GENOMIC DNA]</scope>
    <source>
        <strain evidence="2">YR203</strain>
    </source>
</reference>
<proteinExistence type="predicted"/>
<gene>
    <name evidence="1" type="ORF">SAMN02787073_2977</name>
</gene>
<dbReference type="Proteomes" id="UP000184108">
    <property type="component" value="Unassembled WGS sequence"/>
</dbReference>
<name>A0A1M5EP35_9FLAO</name>
<organism evidence="1 2">
    <name type="scientific">Chryseobacterium vrystaatense</name>
    <dbReference type="NCBI Taxonomy" id="307480"/>
    <lineage>
        <taxon>Bacteria</taxon>
        <taxon>Pseudomonadati</taxon>
        <taxon>Bacteroidota</taxon>
        <taxon>Flavobacteriia</taxon>
        <taxon>Flavobacteriales</taxon>
        <taxon>Weeksellaceae</taxon>
        <taxon>Chryseobacterium group</taxon>
        <taxon>Chryseobacterium</taxon>
    </lineage>
</organism>
<evidence type="ECO:0000313" key="1">
    <source>
        <dbReference type="EMBL" id="SHF80861.1"/>
    </source>
</evidence>
<dbReference type="EMBL" id="FQVE01000003">
    <property type="protein sequence ID" value="SHF80861.1"/>
    <property type="molecule type" value="Genomic_DNA"/>
</dbReference>
<protein>
    <submittedName>
        <fullName evidence="1">Uncharacterized protein</fullName>
    </submittedName>
</protein>
<sequence>MIKVNFKLVADNALPNIISFIDIPFKFEISDKGQSTRQNISHTNLDFSIKKLGLLNK</sequence>
<evidence type="ECO:0000313" key="2">
    <source>
        <dbReference type="Proteomes" id="UP000184108"/>
    </source>
</evidence>
<dbReference type="AlphaFoldDB" id="A0A1M5EP35"/>